<dbReference type="Proteomes" id="UP001428817">
    <property type="component" value="Unassembled WGS sequence"/>
</dbReference>
<comment type="caution">
    <text evidence="2">The sequence shown here is derived from an EMBL/GenBank/DDBJ whole genome shotgun (WGS) entry which is preliminary data.</text>
</comment>
<sequence>MDLPALTDDVGYLLSRTSGITARAANTALAGYGLRVRQYSVLSLAADAPDGLSQRELAGVLGLDPSQVVLLVDELADAGLVLRRPCPGDRRARLVVATDEGRRVLGGARRQAHDGVRHQLRALSDREQETLRDLLARVVRSAGGVSVGR</sequence>
<feature type="domain" description="HTH marR-type" evidence="1">
    <location>
        <begin position="7"/>
        <end position="140"/>
    </location>
</feature>
<organism evidence="2 3">
    <name type="scientific">Pseudonocardia eucalypti</name>
    <dbReference type="NCBI Taxonomy" id="648755"/>
    <lineage>
        <taxon>Bacteria</taxon>
        <taxon>Bacillati</taxon>
        <taxon>Actinomycetota</taxon>
        <taxon>Actinomycetes</taxon>
        <taxon>Pseudonocardiales</taxon>
        <taxon>Pseudonocardiaceae</taxon>
        <taxon>Pseudonocardia</taxon>
    </lineage>
</organism>
<dbReference type="Gene3D" id="1.10.10.10">
    <property type="entry name" value="Winged helix-like DNA-binding domain superfamily/Winged helix DNA-binding domain"/>
    <property type="match status" value="1"/>
</dbReference>
<dbReference type="PROSITE" id="PS50995">
    <property type="entry name" value="HTH_MARR_2"/>
    <property type="match status" value="1"/>
</dbReference>
<evidence type="ECO:0000313" key="2">
    <source>
        <dbReference type="EMBL" id="GAA5176098.1"/>
    </source>
</evidence>
<dbReference type="SMART" id="SM00347">
    <property type="entry name" value="HTH_MARR"/>
    <property type="match status" value="1"/>
</dbReference>
<dbReference type="InterPro" id="IPR000835">
    <property type="entry name" value="HTH_MarR-typ"/>
</dbReference>
<dbReference type="PANTHER" id="PTHR33164">
    <property type="entry name" value="TRANSCRIPTIONAL REGULATOR, MARR FAMILY"/>
    <property type="match status" value="1"/>
</dbReference>
<reference evidence="3" key="1">
    <citation type="journal article" date="2019" name="Int. J. Syst. Evol. Microbiol.">
        <title>The Global Catalogue of Microorganisms (GCM) 10K type strain sequencing project: providing services to taxonomists for standard genome sequencing and annotation.</title>
        <authorList>
            <consortium name="The Broad Institute Genomics Platform"/>
            <consortium name="The Broad Institute Genome Sequencing Center for Infectious Disease"/>
            <person name="Wu L."/>
            <person name="Ma J."/>
        </authorList>
    </citation>
    <scope>NUCLEOTIDE SEQUENCE [LARGE SCALE GENOMIC DNA]</scope>
    <source>
        <strain evidence="3">JCM 18303</strain>
    </source>
</reference>
<dbReference type="PRINTS" id="PR00598">
    <property type="entry name" value="HTHMARR"/>
</dbReference>
<dbReference type="SUPFAM" id="SSF46785">
    <property type="entry name" value="Winged helix' DNA-binding domain"/>
    <property type="match status" value="1"/>
</dbReference>
<dbReference type="InterPro" id="IPR036388">
    <property type="entry name" value="WH-like_DNA-bd_sf"/>
</dbReference>
<name>A0ABP9RF68_9PSEU</name>
<gene>
    <name evidence="2" type="ORF">GCM10023321_83640</name>
</gene>
<proteinExistence type="predicted"/>
<evidence type="ECO:0000313" key="3">
    <source>
        <dbReference type="Proteomes" id="UP001428817"/>
    </source>
</evidence>
<accession>A0ABP9RF68</accession>
<dbReference type="EMBL" id="BAABJP010000068">
    <property type="protein sequence ID" value="GAA5176098.1"/>
    <property type="molecule type" value="Genomic_DNA"/>
</dbReference>
<dbReference type="InterPro" id="IPR036390">
    <property type="entry name" value="WH_DNA-bd_sf"/>
</dbReference>
<dbReference type="Pfam" id="PF12802">
    <property type="entry name" value="MarR_2"/>
    <property type="match status" value="1"/>
</dbReference>
<protein>
    <submittedName>
        <fullName evidence="2">MarR family transcriptional regulator</fullName>
    </submittedName>
</protein>
<dbReference type="RefSeq" id="WP_345703586.1">
    <property type="nucleotide sequence ID" value="NZ_BAABJP010000068.1"/>
</dbReference>
<dbReference type="InterPro" id="IPR039422">
    <property type="entry name" value="MarR/SlyA-like"/>
</dbReference>
<keyword evidence="3" id="KW-1185">Reference proteome</keyword>
<evidence type="ECO:0000259" key="1">
    <source>
        <dbReference type="PROSITE" id="PS50995"/>
    </source>
</evidence>
<dbReference type="PANTHER" id="PTHR33164:SF99">
    <property type="entry name" value="MARR FAMILY REGULATORY PROTEIN"/>
    <property type="match status" value="1"/>
</dbReference>